<evidence type="ECO:0000256" key="1">
    <source>
        <dbReference type="SAM" id="MobiDB-lite"/>
    </source>
</evidence>
<accession>A0A9P9IFD7</accession>
<feature type="compositionally biased region" description="Basic and acidic residues" evidence="1">
    <location>
        <begin position="561"/>
        <end position="580"/>
    </location>
</feature>
<dbReference type="Proteomes" id="UP000700596">
    <property type="component" value="Unassembled WGS sequence"/>
</dbReference>
<dbReference type="OrthoDB" id="275715at2759"/>
<gene>
    <name evidence="2" type="ORF">B0J11DRAFT_534700</name>
</gene>
<organism evidence="2 3">
    <name type="scientific">Dendryphion nanum</name>
    <dbReference type="NCBI Taxonomy" id="256645"/>
    <lineage>
        <taxon>Eukaryota</taxon>
        <taxon>Fungi</taxon>
        <taxon>Dikarya</taxon>
        <taxon>Ascomycota</taxon>
        <taxon>Pezizomycotina</taxon>
        <taxon>Dothideomycetes</taxon>
        <taxon>Pleosporomycetidae</taxon>
        <taxon>Pleosporales</taxon>
        <taxon>Torulaceae</taxon>
        <taxon>Dendryphion</taxon>
    </lineage>
</organism>
<feature type="region of interest" description="Disordered" evidence="1">
    <location>
        <begin position="1"/>
        <end position="24"/>
    </location>
</feature>
<feature type="compositionally biased region" description="Basic residues" evidence="1">
    <location>
        <begin position="229"/>
        <end position="250"/>
    </location>
</feature>
<proteinExistence type="predicted"/>
<name>A0A9P9IFD7_9PLEO</name>
<comment type="caution">
    <text evidence="2">The sequence shown here is derived from an EMBL/GenBank/DDBJ whole genome shotgun (WGS) entry which is preliminary data.</text>
</comment>
<feature type="region of interest" description="Disordered" evidence="1">
    <location>
        <begin position="225"/>
        <end position="250"/>
    </location>
</feature>
<feature type="compositionally biased region" description="Polar residues" evidence="1">
    <location>
        <begin position="322"/>
        <end position="333"/>
    </location>
</feature>
<protein>
    <recommendedName>
        <fullName evidence="4">Zonadhesin</fullName>
    </recommendedName>
</protein>
<sequence>MAPFRNRDRSNRSGRGQVEHNVLDGLPIQQYKEVEFHIGQNTAENKLADKDSLWPELSMPRESHLLPEHSQQLLRAARAGRVFKAPAPQEEDRENMDEEEEQKDIPKGFTVKKWIKVARHLEEPETEYLAKRRKGLPSQFAATNGNVPVQPPPLRETIVKKLDSEGNVNVYKALVPEGQTIEGEVQPTEAAVIEATPAAVVPGTVIEGVGIVNADGVVVVGNAVEQTPARRKPPPPKKKVKKAGGPGRGKKKVVFVEGQAEQGTPVSAVSGSELLVVPDVKPEVGSVEPSEGGDTPMPDAGEEEDEGEDESEEEEGEEKTHTPTPAKSATSPKASEEPVKTPEADEQTVPEPVTEAAVVLGVEPVSEAVAQPVDQSVIEPVIEPIAEPVAEPVVEPIVEPVAEPVSVAAVQAIVEPVTQPLEPVTTAVSEPVKIATPPPPIDAEVPLPEASPVAAAVEDVPTSTVTESVSLTKAAKSPSSSPELPLSAISHSRQNSLNQIPTLKSLDSTTSQTPPAEEMEDVRPTETEVEVQNTSPVLPPTVEPIEAVSESVETSVPAISEEARSAEVPKEPTPEPKVELAADTSSAPPEVTEEEPDLLGSLEAHLAKDSEAT</sequence>
<feature type="region of interest" description="Disordered" evidence="1">
    <location>
        <begin position="85"/>
        <end position="104"/>
    </location>
</feature>
<reference evidence="2" key="1">
    <citation type="journal article" date="2021" name="Nat. Commun.">
        <title>Genetic determinants of endophytism in the Arabidopsis root mycobiome.</title>
        <authorList>
            <person name="Mesny F."/>
            <person name="Miyauchi S."/>
            <person name="Thiergart T."/>
            <person name="Pickel B."/>
            <person name="Atanasova L."/>
            <person name="Karlsson M."/>
            <person name="Huettel B."/>
            <person name="Barry K.W."/>
            <person name="Haridas S."/>
            <person name="Chen C."/>
            <person name="Bauer D."/>
            <person name="Andreopoulos W."/>
            <person name="Pangilinan J."/>
            <person name="LaButti K."/>
            <person name="Riley R."/>
            <person name="Lipzen A."/>
            <person name="Clum A."/>
            <person name="Drula E."/>
            <person name="Henrissat B."/>
            <person name="Kohler A."/>
            <person name="Grigoriev I.V."/>
            <person name="Martin F.M."/>
            <person name="Hacquard S."/>
        </authorList>
    </citation>
    <scope>NUCLEOTIDE SEQUENCE</scope>
    <source>
        <strain evidence="2">MPI-CAGE-CH-0243</strain>
    </source>
</reference>
<feature type="compositionally biased region" description="Low complexity" evidence="1">
    <location>
        <begin position="470"/>
        <end position="490"/>
    </location>
</feature>
<feature type="compositionally biased region" description="Polar residues" evidence="1">
    <location>
        <begin position="491"/>
        <end position="514"/>
    </location>
</feature>
<dbReference type="AlphaFoldDB" id="A0A9P9IFD7"/>
<dbReference type="EMBL" id="JAGMWT010000011">
    <property type="protein sequence ID" value="KAH7119823.1"/>
    <property type="molecule type" value="Genomic_DNA"/>
</dbReference>
<feature type="compositionally biased region" description="Acidic residues" evidence="1">
    <location>
        <begin position="300"/>
        <end position="317"/>
    </location>
</feature>
<feature type="compositionally biased region" description="Acidic residues" evidence="1">
    <location>
        <begin position="89"/>
        <end position="102"/>
    </location>
</feature>
<feature type="compositionally biased region" description="Basic and acidic residues" evidence="1">
    <location>
        <begin position="334"/>
        <end position="343"/>
    </location>
</feature>
<feature type="compositionally biased region" description="Basic and acidic residues" evidence="1">
    <location>
        <begin position="1"/>
        <end position="22"/>
    </location>
</feature>
<feature type="region of interest" description="Disordered" evidence="1">
    <location>
        <begin position="458"/>
        <end position="613"/>
    </location>
</feature>
<evidence type="ECO:0000313" key="2">
    <source>
        <dbReference type="EMBL" id="KAH7119823.1"/>
    </source>
</evidence>
<keyword evidence="3" id="KW-1185">Reference proteome</keyword>
<feature type="region of interest" description="Disordered" evidence="1">
    <location>
        <begin position="277"/>
        <end position="355"/>
    </location>
</feature>
<evidence type="ECO:0008006" key="4">
    <source>
        <dbReference type="Google" id="ProtNLM"/>
    </source>
</evidence>
<evidence type="ECO:0000313" key="3">
    <source>
        <dbReference type="Proteomes" id="UP000700596"/>
    </source>
</evidence>